<sequence>MINTEPTKLQKLETKIDKLESEWEETILQINILSSEYDANDKNMLQNENDMNYFELNAEEHWTEYKDTIKIKWKRIHLREFEQNCQRILNLMNDQSRLLKTQDFIQEQLNDLENKQNRLDARIDVLTNQLVEMNGKNHHNANDETLPPR</sequence>
<accession>A0A0C2IRI7</accession>
<keyword evidence="3" id="KW-1185">Reference proteome</keyword>
<evidence type="ECO:0000313" key="2">
    <source>
        <dbReference type="EMBL" id="KII68049.1"/>
    </source>
</evidence>
<name>A0A0C2IRI7_THEKT</name>
<reference evidence="2 3" key="1">
    <citation type="journal article" date="2014" name="Genome Biol. Evol.">
        <title>The genome of the myxosporean Thelohanellus kitauei shows adaptations to nutrient acquisition within its fish host.</title>
        <authorList>
            <person name="Yang Y."/>
            <person name="Xiong J."/>
            <person name="Zhou Z."/>
            <person name="Huo F."/>
            <person name="Miao W."/>
            <person name="Ran C."/>
            <person name="Liu Y."/>
            <person name="Zhang J."/>
            <person name="Feng J."/>
            <person name="Wang M."/>
            <person name="Wang M."/>
            <person name="Wang L."/>
            <person name="Yao B."/>
        </authorList>
    </citation>
    <scope>NUCLEOTIDE SEQUENCE [LARGE SCALE GENOMIC DNA]</scope>
    <source>
        <strain evidence="2">Wuqing</strain>
    </source>
</reference>
<evidence type="ECO:0000256" key="1">
    <source>
        <dbReference type="SAM" id="Coils"/>
    </source>
</evidence>
<dbReference type="AlphaFoldDB" id="A0A0C2IRI7"/>
<dbReference type="Proteomes" id="UP000031668">
    <property type="component" value="Unassembled WGS sequence"/>
</dbReference>
<organism evidence="2 3">
    <name type="scientific">Thelohanellus kitauei</name>
    <name type="common">Myxosporean</name>
    <dbReference type="NCBI Taxonomy" id="669202"/>
    <lineage>
        <taxon>Eukaryota</taxon>
        <taxon>Metazoa</taxon>
        <taxon>Cnidaria</taxon>
        <taxon>Myxozoa</taxon>
        <taxon>Myxosporea</taxon>
        <taxon>Bivalvulida</taxon>
        <taxon>Platysporina</taxon>
        <taxon>Myxobolidae</taxon>
        <taxon>Thelohanellus</taxon>
    </lineage>
</organism>
<gene>
    <name evidence="2" type="ORF">RF11_08591</name>
</gene>
<protein>
    <submittedName>
        <fullName evidence="2">Uncharacterized protein</fullName>
    </submittedName>
</protein>
<feature type="coiled-coil region" evidence="1">
    <location>
        <begin position="2"/>
        <end position="29"/>
    </location>
</feature>
<dbReference type="EMBL" id="JWZT01002984">
    <property type="protein sequence ID" value="KII68049.1"/>
    <property type="molecule type" value="Genomic_DNA"/>
</dbReference>
<proteinExistence type="predicted"/>
<evidence type="ECO:0000313" key="3">
    <source>
        <dbReference type="Proteomes" id="UP000031668"/>
    </source>
</evidence>
<keyword evidence="1" id="KW-0175">Coiled coil</keyword>
<comment type="caution">
    <text evidence="2">The sequence shown here is derived from an EMBL/GenBank/DDBJ whole genome shotgun (WGS) entry which is preliminary data.</text>
</comment>
<feature type="coiled-coil region" evidence="1">
    <location>
        <begin position="95"/>
        <end position="129"/>
    </location>
</feature>